<keyword evidence="4" id="KW-0812">Transmembrane</keyword>
<evidence type="ECO:0000313" key="7">
    <source>
        <dbReference type="Proteomes" id="UP000319865"/>
    </source>
</evidence>
<dbReference type="InterPro" id="IPR036278">
    <property type="entry name" value="Sialidase_sf"/>
</dbReference>
<feature type="region of interest" description="Disordered" evidence="3">
    <location>
        <begin position="401"/>
        <end position="425"/>
    </location>
</feature>
<evidence type="ECO:0000256" key="4">
    <source>
        <dbReference type="SAM" id="Phobius"/>
    </source>
</evidence>
<dbReference type="Gene3D" id="2.60.40.10">
    <property type="entry name" value="Immunoglobulins"/>
    <property type="match status" value="1"/>
</dbReference>
<keyword evidence="1" id="KW-0326">Glycosidase</keyword>
<dbReference type="Proteomes" id="UP000319865">
    <property type="component" value="Unassembled WGS sequence"/>
</dbReference>
<gene>
    <name evidence="6" type="ORF">FHU33_4577</name>
</gene>
<evidence type="ECO:0000256" key="3">
    <source>
        <dbReference type="SAM" id="MobiDB-lite"/>
    </source>
</evidence>
<dbReference type="EMBL" id="VFQE01000002">
    <property type="protein sequence ID" value="TQN37904.1"/>
    <property type="molecule type" value="Genomic_DNA"/>
</dbReference>
<dbReference type="AlphaFoldDB" id="A0A543P1A8"/>
<name>A0A543P1A8_9ACTN</name>
<evidence type="ECO:0000256" key="1">
    <source>
        <dbReference type="ARBA" id="ARBA00023295"/>
    </source>
</evidence>
<feature type="transmembrane region" description="Helical" evidence="4">
    <location>
        <begin position="523"/>
        <end position="542"/>
    </location>
</feature>
<accession>A0A543P1A8</accession>
<dbReference type="GO" id="GO:0016798">
    <property type="term" value="F:hydrolase activity, acting on glycosyl bonds"/>
    <property type="evidence" value="ECO:0007669"/>
    <property type="project" value="UniProtKB-KW"/>
</dbReference>
<dbReference type="CDD" id="cd00063">
    <property type="entry name" value="FN3"/>
    <property type="match status" value="1"/>
</dbReference>
<comment type="caution">
    <text evidence="6">The sequence shown here is derived from an EMBL/GenBank/DDBJ whole genome shotgun (WGS) entry which is preliminary data.</text>
</comment>
<keyword evidence="5" id="KW-0732">Signal</keyword>
<dbReference type="InterPro" id="IPR003961">
    <property type="entry name" value="FN3_dom"/>
</dbReference>
<organism evidence="6 7">
    <name type="scientific">Blastococcus colisei</name>
    <dbReference type="NCBI Taxonomy" id="1564162"/>
    <lineage>
        <taxon>Bacteria</taxon>
        <taxon>Bacillati</taxon>
        <taxon>Actinomycetota</taxon>
        <taxon>Actinomycetes</taxon>
        <taxon>Geodermatophilales</taxon>
        <taxon>Geodermatophilaceae</taxon>
        <taxon>Blastococcus</taxon>
    </lineage>
</organism>
<dbReference type="SUPFAM" id="SSF49265">
    <property type="entry name" value="Fibronectin type III"/>
    <property type="match status" value="1"/>
</dbReference>
<dbReference type="InterPro" id="IPR036116">
    <property type="entry name" value="FN3_sf"/>
</dbReference>
<dbReference type="GO" id="GO:0000272">
    <property type="term" value="P:polysaccharide catabolic process"/>
    <property type="evidence" value="ECO:0007669"/>
    <property type="project" value="UniProtKB-KW"/>
</dbReference>
<proteinExistence type="predicted"/>
<keyword evidence="1" id="KW-0378">Hydrolase</keyword>
<reference evidence="6 7" key="1">
    <citation type="submission" date="2019-06" db="EMBL/GenBank/DDBJ databases">
        <title>Sequencing the genomes of 1000 actinobacteria strains.</title>
        <authorList>
            <person name="Klenk H.-P."/>
        </authorList>
    </citation>
    <scope>NUCLEOTIDE SEQUENCE [LARGE SCALE GENOMIC DNA]</scope>
    <source>
        <strain evidence="6 7">DSM 46837</strain>
    </source>
</reference>
<dbReference type="RefSeq" id="WP_142027797.1">
    <property type="nucleotide sequence ID" value="NZ_VFQE01000002.1"/>
</dbReference>
<keyword evidence="4" id="KW-0472">Membrane</keyword>
<keyword evidence="2" id="KW-0624">Polysaccharide degradation</keyword>
<dbReference type="OrthoDB" id="9802683at2"/>
<dbReference type="InterPro" id="IPR013783">
    <property type="entry name" value="Ig-like_fold"/>
</dbReference>
<feature type="region of interest" description="Disordered" evidence="3">
    <location>
        <begin position="33"/>
        <end position="52"/>
    </location>
</feature>
<keyword evidence="2" id="KW-0119">Carbohydrate metabolism</keyword>
<keyword evidence="4" id="KW-1133">Transmembrane helix</keyword>
<feature type="signal peptide" evidence="5">
    <location>
        <begin position="1"/>
        <end position="31"/>
    </location>
</feature>
<sequence>MTPRHRRAQRLAAAGLAFFLLAAGPLLPAAADDGTPRTYNGPAYSPDFPAPPTEKESQSKLWFHAGAWWALLLEPAGRTVRVFELMPDHSWRPTSAVVTTDAADTGDALRDGDLVHVVSRRSDASLHYVRLTFDPAARDYRADPSVLVPTRGSAQPAVIAKDTTGRLWVAFTSAVRTVVTYSDDGGQSWARNMPVAIRETGETPEAVAIVSYDDRIGLLWSDQTTGSFEFASHRDGDLPTVWSREQALVGPAQADDHISLLRVRGEPADTLVAAVKTSRGDEGEPPDSLLIEVLIRTPDGRWSAAPVSTIAEGYNEPIVQVDETTRTLHVFASRDGSIVTKRTSLDDIRFEPGIGALFAVGLDGELADPTSSKDPVDARSGLVVLASDSIDRAYRHAELPLTSATPTADPADQSPPNPPGNLTARALSPESVVLSWDEATDGNQWAPARNGVPAQQYVLLRDGAEVATLTSTSTQDQPRAGGDPTSAVSINYAVQAVDSAGNRSAPVGIVVDLPGAPPGPGTATIVGIGLLPLAAIAGLVAIGRRFLTRG</sequence>
<evidence type="ECO:0000256" key="2">
    <source>
        <dbReference type="ARBA" id="ARBA00023326"/>
    </source>
</evidence>
<feature type="chain" id="PRO_5022039318" description="Fibronectin type-III domain-containing protein" evidence="5">
    <location>
        <begin position="32"/>
        <end position="550"/>
    </location>
</feature>
<evidence type="ECO:0000313" key="6">
    <source>
        <dbReference type="EMBL" id="TQN37904.1"/>
    </source>
</evidence>
<evidence type="ECO:0008006" key="8">
    <source>
        <dbReference type="Google" id="ProtNLM"/>
    </source>
</evidence>
<keyword evidence="7" id="KW-1185">Reference proteome</keyword>
<protein>
    <recommendedName>
        <fullName evidence="8">Fibronectin type-III domain-containing protein</fullName>
    </recommendedName>
</protein>
<dbReference type="SUPFAM" id="SSF50939">
    <property type="entry name" value="Sialidases"/>
    <property type="match status" value="1"/>
</dbReference>
<evidence type="ECO:0000256" key="5">
    <source>
        <dbReference type="SAM" id="SignalP"/>
    </source>
</evidence>